<name>A0ABP6BQG6_9ACTN</name>
<protein>
    <submittedName>
        <fullName evidence="3">Uncharacterized protein</fullName>
    </submittedName>
</protein>
<evidence type="ECO:0000256" key="1">
    <source>
        <dbReference type="SAM" id="MobiDB-lite"/>
    </source>
</evidence>
<reference evidence="4" key="1">
    <citation type="journal article" date="2019" name="Int. J. Syst. Evol. Microbiol.">
        <title>The Global Catalogue of Microorganisms (GCM) 10K type strain sequencing project: providing services to taxonomists for standard genome sequencing and annotation.</title>
        <authorList>
            <consortium name="The Broad Institute Genomics Platform"/>
            <consortium name="The Broad Institute Genome Sequencing Center for Infectious Disease"/>
            <person name="Wu L."/>
            <person name="Ma J."/>
        </authorList>
    </citation>
    <scope>NUCLEOTIDE SEQUENCE [LARGE SCALE GENOMIC DNA]</scope>
    <source>
        <strain evidence="4">JCM 6833</strain>
    </source>
</reference>
<proteinExistence type="predicted"/>
<accession>A0ABP6BQG6</accession>
<feature type="chain" id="PRO_5045551728" evidence="2">
    <location>
        <begin position="25"/>
        <end position="117"/>
    </location>
</feature>
<dbReference type="Proteomes" id="UP001501509">
    <property type="component" value="Unassembled WGS sequence"/>
</dbReference>
<evidence type="ECO:0000313" key="3">
    <source>
        <dbReference type="EMBL" id="GAA2582040.1"/>
    </source>
</evidence>
<gene>
    <name evidence="3" type="ORF">GCM10010411_13430</name>
</gene>
<feature type="signal peptide" evidence="2">
    <location>
        <begin position="1"/>
        <end position="24"/>
    </location>
</feature>
<feature type="region of interest" description="Disordered" evidence="1">
    <location>
        <begin position="24"/>
        <end position="43"/>
    </location>
</feature>
<comment type="caution">
    <text evidence="3">The sequence shown here is derived from an EMBL/GenBank/DDBJ whole genome shotgun (WGS) entry which is preliminary data.</text>
</comment>
<keyword evidence="4" id="KW-1185">Reference proteome</keyword>
<dbReference type="EMBL" id="BAAATD010000001">
    <property type="protein sequence ID" value="GAA2582040.1"/>
    <property type="molecule type" value="Genomic_DNA"/>
</dbReference>
<dbReference type="RefSeq" id="WP_344538636.1">
    <property type="nucleotide sequence ID" value="NZ_BAAATD010000001.1"/>
</dbReference>
<keyword evidence="2" id="KW-0732">Signal</keyword>
<feature type="compositionally biased region" description="Low complexity" evidence="1">
    <location>
        <begin position="24"/>
        <end position="35"/>
    </location>
</feature>
<sequence>MLSRALRTALVAAAAALTITGVTAAGSPSPRSPAAHGVPAAPGDPCYRLDRPYWPPTALRETCQQCNQEGLRGAVAGEWDQWKRMLDRDLNIWELYTWEGSCPRCRVNARSAGGVHR</sequence>
<evidence type="ECO:0000313" key="4">
    <source>
        <dbReference type="Proteomes" id="UP001501509"/>
    </source>
</evidence>
<organism evidence="3 4">
    <name type="scientific">Actinomadura fulvescens</name>
    <dbReference type="NCBI Taxonomy" id="46160"/>
    <lineage>
        <taxon>Bacteria</taxon>
        <taxon>Bacillati</taxon>
        <taxon>Actinomycetota</taxon>
        <taxon>Actinomycetes</taxon>
        <taxon>Streptosporangiales</taxon>
        <taxon>Thermomonosporaceae</taxon>
        <taxon>Actinomadura</taxon>
    </lineage>
</organism>
<evidence type="ECO:0000256" key="2">
    <source>
        <dbReference type="SAM" id="SignalP"/>
    </source>
</evidence>